<sequence>MFAKPSNKLCFVWKIYILFRNIHFYKGGKIVGCTVVQQEGPGFDSWLGISAWSLHVLPVHAWVLSGYSSFFPESKKKTKNMTVRLIGHSKLPSSAWLFVL</sequence>
<gene>
    <name evidence="1" type="ORF">XENOCAPTIV_020040</name>
</gene>
<name>A0ABV0S9X1_9TELE</name>
<evidence type="ECO:0000313" key="2">
    <source>
        <dbReference type="Proteomes" id="UP001434883"/>
    </source>
</evidence>
<dbReference type="Proteomes" id="UP001434883">
    <property type="component" value="Unassembled WGS sequence"/>
</dbReference>
<organism evidence="1 2">
    <name type="scientific">Xenoophorus captivus</name>
    <dbReference type="NCBI Taxonomy" id="1517983"/>
    <lineage>
        <taxon>Eukaryota</taxon>
        <taxon>Metazoa</taxon>
        <taxon>Chordata</taxon>
        <taxon>Craniata</taxon>
        <taxon>Vertebrata</taxon>
        <taxon>Euteleostomi</taxon>
        <taxon>Actinopterygii</taxon>
        <taxon>Neopterygii</taxon>
        <taxon>Teleostei</taxon>
        <taxon>Neoteleostei</taxon>
        <taxon>Acanthomorphata</taxon>
        <taxon>Ovalentaria</taxon>
        <taxon>Atherinomorphae</taxon>
        <taxon>Cyprinodontiformes</taxon>
        <taxon>Goodeidae</taxon>
        <taxon>Xenoophorus</taxon>
    </lineage>
</organism>
<accession>A0ABV0S9X1</accession>
<evidence type="ECO:0000313" key="1">
    <source>
        <dbReference type="EMBL" id="MEQ2216666.1"/>
    </source>
</evidence>
<keyword evidence="2" id="KW-1185">Reference proteome</keyword>
<protein>
    <submittedName>
        <fullName evidence="1">Uncharacterized protein</fullName>
    </submittedName>
</protein>
<proteinExistence type="predicted"/>
<dbReference type="EMBL" id="JAHRIN010071515">
    <property type="protein sequence ID" value="MEQ2216666.1"/>
    <property type="molecule type" value="Genomic_DNA"/>
</dbReference>
<reference evidence="1 2" key="1">
    <citation type="submission" date="2021-06" db="EMBL/GenBank/DDBJ databases">
        <authorList>
            <person name="Palmer J.M."/>
        </authorList>
    </citation>
    <scope>NUCLEOTIDE SEQUENCE [LARGE SCALE GENOMIC DNA]</scope>
    <source>
        <strain evidence="1 2">XC_2019</strain>
        <tissue evidence="1">Muscle</tissue>
    </source>
</reference>
<comment type="caution">
    <text evidence="1">The sequence shown here is derived from an EMBL/GenBank/DDBJ whole genome shotgun (WGS) entry which is preliminary data.</text>
</comment>